<dbReference type="GeneID" id="5012987"/>
<dbReference type="EMBL" id="CT868005">
    <property type="protein sequence ID" value="CAK59794.1"/>
    <property type="molecule type" value="Genomic_DNA"/>
</dbReference>
<name>A0BMM7_PARTE</name>
<dbReference type="HOGENOM" id="CLU_2189053_0_0_1"/>
<gene>
    <name evidence="1" type="ORF">GSPATT00030430001</name>
</gene>
<reference evidence="1 2" key="1">
    <citation type="journal article" date="2006" name="Nature">
        <title>Global trends of whole-genome duplications revealed by the ciliate Paramecium tetraurelia.</title>
        <authorList>
            <consortium name="Genoscope"/>
            <person name="Aury J.-M."/>
            <person name="Jaillon O."/>
            <person name="Duret L."/>
            <person name="Noel B."/>
            <person name="Jubin C."/>
            <person name="Porcel B.M."/>
            <person name="Segurens B."/>
            <person name="Daubin V."/>
            <person name="Anthouard V."/>
            <person name="Aiach N."/>
            <person name="Arnaiz O."/>
            <person name="Billaut A."/>
            <person name="Beisson J."/>
            <person name="Blanc I."/>
            <person name="Bouhouche K."/>
            <person name="Camara F."/>
            <person name="Duharcourt S."/>
            <person name="Guigo R."/>
            <person name="Gogendeau D."/>
            <person name="Katinka M."/>
            <person name="Keller A.-M."/>
            <person name="Kissmehl R."/>
            <person name="Klotz C."/>
            <person name="Koll F."/>
            <person name="Le Moue A."/>
            <person name="Lepere C."/>
            <person name="Malinsky S."/>
            <person name="Nowacki M."/>
            <person name="Nowak J.K."/>
            <person name="Plattner H."/>
            <person name="Poulain J."/>
            <person name="Ruiz F."/>
            <person name="Serrano V."/>
            <person name="Zagulski M."/>
            <person name="Dessen P."/>
            <person name="Betermier M."/>
            <person name="Weissenbach J."/>
            <person name="Scarpelli C."/>
            <person name="Schachter V."/>
            <person name="Sperling L."/>
            <person name="Meyer E."/>
            <person name="Cohen J."/>
            <person name="Wincker P."/>
        </authorList>
    </citation>
    <scope>NUCLEOTIDE SEQUENCE [LARGE SCALE GENOMIC DNA]</scope>
    <source>
        <strain evidence="1 2">Stock d4-2</strain>
    </source>
</reference>
<organism evidence="1 2">
    <name type="scientific">Paramecium tetraurelia</name>
    <dbReference type="NCBI Taxonomy" id="5888"/>
    <lineage>
        <taxon>Eukaryota</taxon>
        <taxon>Sar</taxon>
        <taxon>Alveolata</taxon>
        <taxon>Ciliophora</taxon>
        <taxon>Intramacronucleata</taxon>
        <taxon>Oligohymenophorea</taxon>
        <taxon>Peniculida</taxon>
        <taxon>Parameciidae</taxon>
        <taxon>Paramecium</taxon>
    </lineage>
</organism>
<evidence type="ECO:0000313" key="1">
    <source>
        <dbReference type="EMBL" id="CAK59794.1"/>
    </source>
</evidence>
<protein>
    <submittedName>
        <fullName evidence="1">Uncharacterized protein</fullName>
    </submittedName>
</protein>
<keyword evidence="2" id="KW-1185">Reference proteome</keyword>
<evidence type="ECO:0000313" key="2">
    <source>
        <dbReference type="Proteomes" id="UP000000600"/>
    </source>
</evidence>
<dbReference type="KEGG" id="ptm:GSPATT00030430001"/>
<sequence>MEQPYRQITEYLRSNIQKLKQLNIKVDRYYLNTFKNRGHGQHRTLYQLFLVNGNTIQLIQQYQYLGLRVQNTILNFKLKSKKLSYLILHNFSTLYLSKQIHNNLPAPFM</sequence>
<proteinExistence type="predicted"/>
<dbReference type="AlphaFoldDB" id="A0BMM7"/>
<dbReference type="Proteomes" id="UP000000600">
    <property type="component" value="Unassembled WGS sequence"/>
</dbReference>
<dbReference type="RefSeq" id="XP_001427192.1">
    <property type="nucleotide sequence ID" value="XM_001427155.1"/>
</dbReference>
<accession>A0BMM7</accession>
<dbReference type="InParanoid" id="A0BMM7"/>